<gene>
    <name evidence="2" type="ORF">BSZ37_19855</name>
</gene>
<proteinExistence type="predicted"/>
<evidence type="ECO:0000313" key="2">
    <source>
        <dbReference type="EMBL" id="PAP78518.1"/>
    </source>
</evidence>
<name>A0A271J5D5_9BACT</name>
<feature type="compositionally biased region" description="Polar residues" evidence="1">
    <location>
        <begin position="1"/>
        <end position="12"/>
    </location>
</feature>
<dbReference type="Proteomes" id="UP000216339">
    <property type="component" value="Unassembled WGS sequence"/>
</dbReference>
<evidence type="ECO:0000256" key="1">
    <source>
        <dbReference type="SAM" id="MobiDB-lite"/>
    </source>
</evidence>
<dbReference type="RefSeq" id="WP_095512195.1">
    <property type="nucleotide sequence ID" value="NZ_MQWD01000001.1"/>
</dbReference>
<evidence type="ECO:0000313" key="3">
    <source>
        <dbReference type="Proteomes" id="UP000216339"/>
    </source>
</evidence>
<dbReference type="AlphaFoldDB" id="A0A271J5D5"/>
<feature type="region of interest" description="Disordered" evidence="1">
    <location>
        <begin position="1"/>
        <end position="22"/>
    </location>
</feature>
<dbReference type="OrthoDB" id="5510981at2"/>
<reference evidence="2 3" key="1">
    <citation type="submission" date="2016-11" db="EMBL/GenBank/DDBJ databases">
        <title>Study of marine rhodopsin-containing bacteria.</title>
        <authorList>
            <person name="Yoshizawa S."/>
            <person name="Kumagai Y."/>
            <person name="Kogure K."/>
        </authorList>
    </citation>
    <scope>NUCLEOTIDE SEQUENCE [LARGE SCALE GENOMIC DNA]</scope>
    <source>
        <strain evidence="2 3">SAORIC-28</strain>
    </source>
</reference>
<protein>
    <submittedName>
        <fullName evidence="2">Uncharacterized protein</fullName>
    </submittedName>
</protein>
<accession>A0A271J5D5</accession>
<dbReference type="EMBL" id="MQWD01000001">
    <property type="protein sequence ID" value="PAP78518.1"/>
    <property type="molecule type" value="Genomic_DNA"/>
</dbReference>
<organism evidence="2 3">
    <name type="scientific">Rubrivirga marina</name>
    <dbReference type="NCBI Taxonomy" id="1196024"/>
    <lineage>
        <taxon>Bacteria</taxon>
        <taxon>Pseudomonadati</taxon>
        <taxon>Rhodothermota</taxon>
        <taxon>Rhodothermia</taxon>
        <taxon>Rhodothermales</taxon>
        <taxon>Rubricoccaceae</taxon>
        <taxon>Rubrivirga</taxon>
    </lineage>
</organism>
<comment type="caution">
    <text evidence="2">The sequence shown here is derived from an EMBL/GenBank/DDBJ whole genome shotgun (WGS) entry which is preliminary data.</text>
</comment>
<sequence length="86" mass="9726">MGVSTLTRNRTGSWADAPHGVEDGERGKALRLNVHVRFRDEAVVHLPMSAPPPIEGRDAAFQWRAFALLDVKRNDLNHGWRELRVT</sequence>
<keyword evidence="3" id="KW-1185">Reference proteome</keyword>